<dbReference type="Pfam" id="PF00067">
    <property type="entry name" value="p450"/>
    <property type="match status" value="1"/>
</dbReference>
<evidence type="ECO:0000256" key="5">
    <source>
        <dbReference type="ARBA" id="ARBA00022617"/>
    </source>
</evidence>
<comment type="similarity">
    <text evidence="4 14">Belongs to the cytochrome P450 family.</text>
</comment>
<keyword evidence="8" id="KW-1133">Transmembrane helix</keyword>
<protein>
    <recommendedName>
        <fullName evidence="17">Cytochrome P450</fullName>
    </recommendedName>
</protein>
<evidence type="ECO:0000256" key="11">
    <source>
        <dbReference type="ARBA" id="ARBA00023033"/>
    </source>
</evidence>
<dbReference type="GO" id="GO:0005506">
    <property type="term" value="F:iron ion binding"/>
    <property type="evidence" value="ECO:0007669"/>
    <property type="project" value="InterPro"/>
</dbReference>
<evidence type="ECO:0000256" key="13">
    <source>
        <dbReference type="PIRSR" id="PIRSR602403-1"/>
    </source>
</evidence>
<dbReference type="PRINTS" id="PR00465">
    <property type="entry name" value="EP450IV"/>
</dbReference>
<evidence type="ECO:0000256" key="6">
    <source>
        <dbReference type="ARBA" id="ARBA00022692"/>
    </source>
</evidence>
<keyword evidence="6" id="KW-0812">Transmembrane</keyword>
<evidence type="ECO:0000256" key="9">
    <source>
        <dbReference type="ARBA" id="ARBA00023002"/>
    </source>
</evidence>
<dbReference type="GO" id="GO:0004497">
    <property type="term" value="F:monooxygenase activity"/>
    <property type="evidence" value="ECO:0007669"/>
    <property type="project" value="UniProtKB-KW"/>
</dbReference>
<dbReference type="GO" id="GO:0020037">
    <property type="term" value="F:heme binding"/>
    <property type="evidence" value="ECO:0007669"/>
    <property type="project" value="InterPro"/>
</dbReference>
<keyword evidence="9 14" id="KW-0560">Oxidoreductase</keyword>
<evidence type="ECO:0000256" key="14">
    <source>
        <dbReference type="RuleBase" id="RU000461"/>
    </source>
</evidence>
<dbReference type="AlphaFoldDB" id="A0A8H7CT37"/>
<evidence type="ECO:0000256" key="12">
    <source>
        <dbReference type="ARBA" id="ARBA00023136"/>
    </source>
</evidence>
<keyword evidence="10 13" id="KW-0408">Iron</keyword>
<dbReference type="GO" id="GO:0016705">
    <property type="term" value="F:oxidoreductase activity, acting on paired donors, with incorporation or reduction of molecular oxygen"/>
    <property type="evidence" value="ECO:0007669"/>
    <property type="project" value="InterPro"/>
</dbReference>
<comment type="pathway">
    <text evidence="3">Secondary metabolite biosynthesis; terpenoid biosynthesis.</text>
</comment>
<accession>A0A8H7CT37</accession>
<dbReference type="PRINTS" id="PR00385">
    <property type="entry name" value="P450"/>
</dbReference>
<keyword evidence="11 14" id="KW-0503">Monooxygenase</keyword>
<evidence type="ECO:0000256" key="8">
    <source>
        <dbReference type="ARBA" id="ARBA00022989"/>
    </source>
</evidence>
<proteinExistence type="inferred from homology"/>
<sequence>MISTSEILLPITAVISYGLYQLAHLLYSKLTYPLRYIIGPKSPSIVFGNVKDLALTPKWRDEYGPIFRFAGLFSVPRLYTSDVKALSHVVANFAIYQRAPMGQDFRRRVLGNGILSATFEDHKHQRQILDRAFGVGQVRLMTQVFVDKAVRLRDIWASQLAQEEKNGNGTRIDVFPWLRRVTLDVIGEAGFGYHFNALDAGVEGNALNDAFTELLHTPQAKRFAMFRLIQMYIPILKLIPSFPGQKIVEDARKQMFAIANGIVTESKSAIIQAGEGEKALGIDDINSKNDLLSVLLKANLSTNIPESQRLSDEDLVAQIPAFLAAGHETTSHATSWALHALSLNHAVQHKLREELLTMSTDNPSMDQLNALPYLEVVLREVMRVYAPVWYLERIAMQDDVLPLSKPYIDKAGKTHETLPIPKGQIIHMPLAAVNTAKEIWGNDAEEFKPERWENIPSATSGIPTVWANLMSFGAGTTNCIGFRFALTETKALLFTLLRAFEFEPAASIGQSGGALQGPVVLSEREKGTQLPLIVKLYNA</sequence>
<keyword evidence="5 13" id="KW-0349">Heme</keyword>
<evidence type="ECO:0000256" key="10">
    <source>
        <dbReference type="ARBA" id="ARBA00023004"/>
    </source>
</evidence>
<evidence type="ECO:0000313" key="15">
    <source>
        <dbReference type="EMBL" id="KAF7347066.1"/>
    </source>
</evidence>
<dbReference type="EMBL" id="JACAZI010000012">
    <property type="protein sequence ID" value="KAF7347066.1"/>
    <property type="molecule type" value="Genomic_DNA"/>
</dbReference>
<dbReference type="OrthoDB" id="1470350at2759"/>
<organism evidence="15 16">
    <name type="scientific">Mycena venus</name>
    <dbReference type="NCBI Taxonomy" id="2733690"/>
    <lineage>
        <taxon>Eukaryota</taxon>
        <taxon>Fungi</taxon>
        <taxon>Dikarya</taxon>
        <taxon>Basidiomycota</taxon>
        <taxon>Agaricomycotina</taxon>
        <taxon>Agaricomycetes</taxon>
        <taxon>Agaricomycetidae</taxon>
        <taxon>Agaricales</taxon>
        <taxon>Marasmiineae</taxon>
        <taxon>Mycenaceae</taxon>
        <taxon>Mycena</taxon>
    </lineage>
</organism>
<dbReference type="Gene3D" id="1.10.630.10">
    <property type="entry name" value="Cytochrome P450"/>
    <property type="match status" value="1"/>
</dbReference>
<dbReference type="Proteomes" id="UP000620124">
    <property type="component" value="Unassembled WGS sequence"/>
</dbReference>
<dbReference type="InterPro" id="IPR036396">
    <property type="entry name" value="Cyt_P450_sf"/>
</dbReference>
<dbReference type="InterPro" id="IPR050121">
    <property type="entry name" value="Cytochrome_P450_monoxygenase"/>
</dbReference>
<evidence type="ECO:0000313" key="16">
    <source>
        <dbReference type="Proteomes" id="UP000620124"/>
    </source>
</evidence>
<dbReference type="PANTHER" id="PTHR24305">
    <property type="entry name" value="CYTOCHROME P450"/>
    <property type="match status" value="1"/>
</dbReference>
<dbReference type="PANTHER" id="PTHR24305:SF166">
    <property type="entry name" value="CYTOCHROME P450 12A4, MITOCHONDRIAL-RELATED"/>
    <property type="match status" value="1"/>
</dbReference>
<dbReference type="SUPFAM" id="SSF48264">
    <property type="entry name" value="Cytochrome P450"/>
    <property type="match status" value="1"/>
</dbReference>
<comment type="cofactor">
    <cofactor evidence="1 13">
        <name>heme</name>
        <dbReference type="ChEBI" id="CHEBI:30413"/>
    </cofactor>
</comment>
<dbReference type="InterPro" id="IPR017972">
    <property type="entry name" value="Cyt_P450_CS"/>
</dbReference>
<gene>
    <name evidence="15" type="ORF">MVEN_01460400</name>
</gene>
<dbReference type="GO" id="GO:0016020">
    <property type="term" value="C:membrane"/>
    <property type="evidence" value="ECO:0007669"/>
    <property type="project" value="UniProtKB-SubCell"/>
</dbReference>
<keyword evidence="7 13" id="KW-0479">Metal-binding</keyword>
<evidence type="ECO:0000256" key="1">
    <source>
        <dbReference type="ARBA" id="ARBA00001971"/>
    </source>
</evidence>
<reference evidence="15" key="1">
    <citation type="submission" date="2020-05" db="EMBL/GenBank/DDBJ databases">
        <title>Mycena genomes resolve the evolution of fungal bioluminescence.</title>
        <authorList>
            <person name="Tsai I.J."/>
        </authorList>
    </citation>
    <scope>NUCLEOTIDE SEQUENCE</scope>
    <source>
        <strain evidence="15">CCC161011</strain>
    </source>
</reference>
<dbReference type="PROSITE" id="PS00086">
    <property type="entry name" value="CYTOCHROME_P450"/>
    <property type="match status" value="1"/>
</dbReference>
<feature type="binding site" description="axial binding residue" evidence="13">
    <location>
        <position position="479"/>
    </location>
    <ligand>
        <name>heme</name>
        <dbReference type="ChEBI" id="CHEBI:30413"/>
    </ligand>
    <ligandPart>
        <name>Fe</name>
        <dbReference type="ChEBI" id="CHEBI:18248"/>
    </ligandPart>
</feature>
<comment type="subcellular location">
    <subcellularLocation>
        <location evidence="2">Membrane</location>
    </subcellularLocation>
</comment>
<evidence type="ECO:0000256" key="3">
    <source>
        <dbReference type="ARBA" id="ARBA00004721"/>
    </source>
</evidence>
<dbReference type="InterPro" id="IPR001128">
    <property type="entry name" value="Cyt_P450"/>
</dbReference>
<keyword evidence="12" id="KW-0472">Membrane</keyword>
<dbReference type="InterPro" id="IPR002403">
    <property type="entry name" value="Cyt_P450_E_grp-IV"/>
</dbReference>
<evidence type="ECO:0000256" key="7">
    <source>
        <dbReference type="ARBA" id="ARBA00022723"/>
    </source>
</evidence>
<evidence type="ECO:0000256" key="4">
    <source>
        <dbReference type="ARBA" id="ARBA00010617"/>
    </source>
</evidence>
<keyword evidence="16" id="KW-1185">Reference proteome</keyword>
<name>A0A8H7CT37_9AGAR</name>
<evidence type="ECO:0008006" key="17">
    <source>
        <dbReference type="Google" id="ProtNLM"/>
    </source>
</evidence>
<evidence type="ECO:0000256" key="2">
    <source>
        <dbReference type="ARBA" id="ARBA00004370"/>
    </source>
</evidence>
<comment type="caution">
    <text evidence="15">The sequence shown here is derived from an EMBL/GenBank/DDBJ whole genome shotgun (WGS) entry which is preliminary data.</text>
</comment>